<reference evidence="10" key="1">
    <citation type="journal article" date="2019" name="Int. J. Syst. Evol. Microbiol.">
        <title>The Global Catalogue of Microorganisms (GCM) 10K type strain sequencing project: providing services to taxonomists for standard genome sequencing and annotation.</title>
        <authorList>
            <consortium name="The Broad Institute Genomics Platform"/>
            <consortium name="The Broad Institute Genome Sequencing Center for Infectious Disease"/>
            <person name="Wu L."/>
            <person name="Ma J."/>
        </authorList>
    </citation>
    <scope>NUCLEOTIDE SEQUENCE [LARGE SCALE GENOMIC DNA]</scope>
    <source>
        <strain evidence="10">KACC 12822</strain>
    </source>
</reference>
<dbReference type="Gene3D" id="1.10.287.460">
    <property type="entry name" value="Peptidyl-prolyl cis-trans isomerase, FKBP-type, N-terminal domain"/>
    <property type="match status" value="1"/>
</dbReference>
<dbReference type="PANTHER" id="PTHR43811:SF57">
    <property type="entry name" value="FKBP-TYPE PEPTIDYL-PROLYL CIS-TRANS ISOMERASE FKPA-RELATED"/>
    <property type="match status" value="1"/>
</dbReference>
<dbReference type="Pfam" id="PF01346">
    <property type="entry name" value="FKBP_N"/>
    <property type="match status" value="1"/>
</dbReference>
<protein>
    <recommendedName>
        <fullName evidence="6">Peptidyl-prolyl cis-trans isomerase</fullName>
        <ecNumber evidence="6">5.2.1.8</ecNumber>
    </recommendedName>
</protein>
<gene>
    <name evidence="9" type="ORF">ACFPK0_06060</name>
</gene>
<evidence type="ECO:0000313" key="9">
    <source>
        <dbReference type="EMBL" id="MFC5439576.1"/>
    </source>
</evidence>
<evidence type="ECO:0000259" key="8">
    <source>
        <dbReference type="PROSITE" id="PS50059"/>
    </source>
</evidence>
<dbReference type="PROSITE" id="PS50059">
    <property type="entry name" value="FKBP_PPIASE"/>
    <property type="match status" value="1"/>
</dbReference>
<comment type="similarity">
    <text evidence="2 6">Belongs to the FKBP-type PPIase family.</text>
</comment>
<dbReference type="Proteomes" id="UP001596018">
    <property type="component" value="Unassembled WGS sequence"/>
</dbReference>
<keyword evidence="10" id="KW-1185">Reference proteome</keyword>
<dbReference type="Gene3D" id="3.10.50.40">
    <property type="match status" value="1"/>
</dbReference>
<evidence type="ECO:0000256" key="5">
    <source>
        <dbReference type="PROSITE-ProRule" id="PRU00277"/>
    </source>
</evidence>
<feature type="signal peptide" evidence="7">
    <location>
        <begin position="1"/>
        <end position="38"/>
    </location>
</feature>
<evidence type="ECO:0000256" key="2">
    <source>
        <dbReference type="ARBA" id="ARBA00006577"/>
    </source>
</evidence>
<name>A0ABW0JUW0_9GAMM</name>
<dbReference type="EMBL" id="JBHSMM010000001">
    <property type="protein sequence ID" value="MFC5439576.1"/>
    <property type="molecule type" value="Genomic_DNA"/>
</dbReference>
<feature type="domain" description="PPIase FKBP-type" evidence="8">
    <location>
        <begin position="164"/>
        <end position="250"/>
    </location>
</feature>
<evidence type="ECO:0000313" key="10">
    <source>
        <dbReference type="Proteomes" id="UP001596018"/>
    </source>
</evidence>
<dbReference type="PANTHER" id="PTHR43811">
    <property type="entry name" value="FKBP-TYPE PEPTIDYL-PROLYL CIS-TRANS ISOMERASE FKPA"/>
    <property type="match status" value="1"/>
</dbReference>
<comment type="catalytic activity">
    <reaction evidence="1 5 6">
        <text>[protein]-peptidylproline (omega=180) = [protein]-peptidylproline (omega=0)</text>
        <dbReference type="Rhea" id="RHEA:16237"/>
        <dbReference type="Rhea" id="RHEA-COMP:10747"/>
        <dbReference type="Rhea" id="RHEA-COMP:10748"/>
        <dbReference type="ChEBI" id="CHEBI:83833"/>
        <dbReference type="ChEBI" id="CHEBI:83834"/>
        <dbReference type="EC" id="5.2.1.8"/>
    </reaction>
</comment>
<dbReference type="InterPro" id="IPR001179">
    <property type="entry name" value="PPIase_FKBP_dom"/>
</dbReference>
<evidence type="ECO:0000256" key="1">
    <source>
        <dbReference type="ARBA" id="ARBA00000971"/>
    </source>
</evidence>
<evidence type="ECO:0000256" key="4">
    <source>
        <dbReference type="ARBA" id="ARBA00023235"/>
    </source>
</evidence>
<dbReference type="EC" id="5.2.1.8" evidence="6"/>
<accession>A0ABW0JUW0</accession>
<feature type="chain" id="PRO_5045102812" description="Peptidyl-prolyl cis-trans isomerase" evidence="7">
    <location>
        <begin position="39"/>
        <end position="251"/>
    </location>
</feature>
<keyword evidence="4 5" id="KW-0413">Isomerase</keyword>
<dbReference type="InterPro" id="IPR036944">
    <property type="entry name" value="PPIase_FKBP_N_sf"/>
</dbReference>
<evidence type="ECO:0000256" key="6">
    <source>
        <dbReference type="RuleBase" id="RU003915"/>
    </source>
</evidence>
<dbReference type="RefSeq" id="WP_235577558.1">
    <property type="nucleotide sequence ID" value="NZ_JALBWS010000014.1"/>
</dbReference>
<organism evidence="9 10">
    <name type="scientific">Rhodanobacter ginsenosidimutans</name>
    <dbReference type="NCBI Taxonomy" id="490571"/>
    <lineage>
        <taxon>Bacteria</taxon>
        <taxon>Pseudomonadati</taxon>
        <taxon>Pseudomonadota</taxon>
        <taxon>Gammaproteobacteria</taxon>
        <taxon>Lysobacterales</taxon>
        <taxon>Rhodanobacteraceae</taxon>
        <taxon>Rhodanobacter</taxon>
    </lineage>
</organism>
<dbReference type="Pfam" id="PF00254">
    <property type="entry name" value="FKBP_C"/>
    <property type="match status" value="1"/>
</dbReference>
<evidence type="ECO:0000256" key="7">
    <source>
        <dbReference type="SAM" id="SignalP"/>
    </source>
</evidence>
<keyword evidence="7" id="KW-0732">Signal</keyword>
<dbReference type="GO" id="GO:0003755">
    <property type="term" value="F:peptidyl-prolyl cis-trans isomerase activity"/>
    <property type="evidence" value="ECO:0007669"/>
    <property type="project" value="UniProtKB-EC"/>
</dbReference>
<dbReference type="InterPro" id="IPR000774">
    <property type="entry name" value="PPIase_FKBP_N"/>
</dbReference>
<keyword evidence="3 5" id="KW-0697">Rotamase</keyword>
<sequence length="251" mass="27955">MNLPYRQSRRAFPALERALRTWCWLSLGALLLAGAAQAQTPAAHPPGLDKAKLSYAIGYKIGSQFADRKPSLDIAAMQRAIQDAYDKRDPSVSMQDMHQQLQWLDQQMHADAVATFKRMAIENAKKSAAYLAQNRKQPGVVQLPSGIQYAVLKKGSGKVHPTVTSRVVVNYRGMLVDGTEFDSTWAHGAPVSFIVNKVIRGWQDVIPRMRVGDRWKVVIPSELAYGEYGQLPRIGPNEALVFEIELLDIKS</sequence>
<evidence type="ECO:0000256" key="3">
    <source>
        <dbReference type="ARBA" id="ARBA00023110"/>
    </source>
</evidence>
<dbReference type="InterPro" id="IPR046357">
    <property type="entry name" value="PPIase_dom_sf"/>
</dbReference>
<dbReference type="SUPFAM" id="SSF54534">
    <property type="entry name" value="FKBP-like"/>
    <property type="match status" value="1"/>
</dbReference>
<proteinExistence type="inferred from homology"/>
<comment type="caution">
    <text evidence="9">The sequence shown here is derived from an EMBL/GenBank/DDBJ whole genome shotgun (WGS) entry which is preliminary data.</text>
</comment>